<accession>A0A0C2TGL2</accession>
<evidence type="ECO:0000313" key="1">
    <source>
        <dbReference type="EMBL" id="KIL66009.1"/>
    </source>
</evidence>
<keyword evidence="2" id="KW-1185">Reference proteome</keyword>
<dbReference type="InParanoid" id="A0A0C2TGL2"/>
<name>A0A0C2TGL2_AMAMK</name>
<dbReference type="HOGENOM" id="CLU_074396_0_0_1"/>
<reference evidence="1 2" key="1">
    <citation type="submission" date="2014-04" db="EMBL/GenBank/DDBJ databases">
        <title>Evolutionary Origins and Diversification of the Mycorrhizal Mutualists.</title>
        <authorList>
            <consortium name="DOE Joint Genome Institute"/>
            <consortium name="Mycorrhizal Genomics Consortium"/>
            <person name="Kohler A."/>
            <person name="Kuo A."/>
            <person name="Nagy L.G."/>
            <person name="Floudas D."/>
            <person name="Copeland A."/>
            <person name="Barry K.W."/>
            <person name="Cichocki N."/>
            <person name="Veneault-Fourrey C."/>
            <person name="LaButti K."/>
            <person name="Lindquist E.A."/>
            <person name="Lipzen A."/>
            <person name="Lundell T."/>
            <person name="Morin E."/>
            <person name="Murat C."/>
            <person name="Riley R."/>
            <person name="Ohm R."/>
            <person name="Sun H."/>
            <person name="Tunlid A."/>
            <person name="Henrissat B."/>
            <person name="Grigoriev I.V."/>
            <person name="Hibbett D.S."/>
            <person name="Martin F."/>
        </authorList>
    </citation>
    <scope>NUCLEOTIDE SEQUENCE [LARGE SCALE GENOMIC DNA]</scope>
    <source>
        <strain evidence="1 2">Koide BX008</strain>
    </source>
</reference>
<dbReference type="EMBL" id="KN818238">
    <property type="protein sequence ID" value="KIL66009.1"/>
    <property type="molecule type" value="Genomic_DNA"/>
</dbReference>
<organism evidence="1 2">
    <name type="scientific">Amanita muscaria (strain Koide BX008)</name>
    <dbReference type="NCBI Taxonomy" id="946122"/>
    <lineage>
        <taxon>Eukaryota</taxon>
        <taxon>Fungi</taxon>
        <taxon>Dikarya</taxon>
        <taxon>Basidiomycota</taxon>
        <taxon>Agaricomycotina</taxon>
        <taxon>Agaricomycetes</taxon>
        <taxon>Agaricomycetidae</taxon>
        <taxon>Agaricales</taxon>
        <taxon>Pluteineae</taxon>
        <taxon>Amanitaceae</taxon>
        <taxon>Amanita</taxon>
    </lineage>
</organism>
<evidence type="ECO:0000313" key="2">
    <source>
        <dbReference type="Proteomes" id="UP000054549"/>
    </source>
</evidence>
<proteinExistence type="predicted"/>
<dbReference type="OrthoDB" id="3260379at2759"/>
<dbReference type="Proteomes" id="UP000054549">
    <property type="component" value="Unassembled WGS sequence"/>
</dbReference>
<sequence>MANKPRVLPTALHSELTEYSSLLRTLRTNNILDVSLHITQSGRDGNILVSDEEEIPSQDPTWQEQVTDAVANGNGTNRKREREQHSQKRDNWTRWPLLLKDVFKPTWNFEDEVAIVASQGLKLNSTSLPSSQEDDPQTCPAERTEYANNDAEDDDLGVDDPEVPSYYKYIAMSTYDFLLNTLALIASHPPPRPPSMQNRIEPLDWRSVLEIVSAYGDYSVVDEHSHGNLVWASRQVIISRVREWRELCCISLKEKERGRATVGRCHVTSVREFIRAPTPKLH</sequence>
<gene>
    <name evidence="1" type="ORF">M378DRAFT_424475</name>
</gene>
<protein>
    <submittedName>
        <fullName evidence="1">Uncharacterized protein</fullName>
    </submittedName>
</protein>
<dbReference type="STRING" id="946122.A0A0C2TGL2"/>
<dbReference type="AlphaFoldDB" id="A0A0C2TGL2"/>